<dbReference type="AlphaFoldDB" id="A0A7J0GSS0"/>
<dbReference type="SMART" id="SM00743">
    <property type="entry name" value="Agenet"/>
    <property type="match status" value="2"/>
</dbReference>
<feature type="compositionally biased region" description="Low complexity" evidence="1">
    <location>
        <begin position="39"/>
        <end position="53"/>
    </location>
</feature>
<comment type="caution">
    <text evidence="3">The sequence shown here is derived from an EMBL/GenBank/DDBJ whole genome shotgun (WGS) entry which is preliminary data.</text>
</comment>
<keyword evidence="4" id="KW-1185">Reference proteome</keyword>
<evidence type="ECO:0000256" key="1">
    <source>
        <dbReference type="SAM" id="MobiDB-lite"/>
    </source>
</evidence>
<dbReference type="CDD" id="cd20405">
    <property type="entry name" value="Tudor_Agenet_AtDUF_rpt1_3"/>
    <property type="match status" value="1"/>
</dbReference>
<organism evidence="3 4">
    <name type="scientific">Actinidia rufa</name>
    <dbReference type="NCBI Taxonomy" id="165716"/>
    <lineage>
        <taxon>Eukaryota</taxon>
        <taxon>Viridiplantae</taxon>
        <taxon>Streptophyta</taxon>
        <taxon>Embryophyta</taxon>
        <taxon>Tracheophyta</taxon>
        <taxon>Spermatophyta</taxon>
        <taxon>Magnoliopsida</taxon>
        <taxon>eudicotyledons</taxon>
        <taxon>Gunneridae</taxon>
        <taxon>Pentapetalae</taxon>
        <taxon>asterids</taxon>
        <taxon>Ericales</taxon>
        <taxon>Actinidiaceae</taxon>
        <taxon>Actinidia</taxon>
    </lineage>
</organism>
<dbReference type="PANTHER" id="PTHR31917:SF147">
    <property type="entry name" value="AGENET DOMAIN-CONTAINING PROTEIN"/>
    <property type="match status" value="1"/>
</dbReference>
<dbReference type="PANTHER" id="PTHR31917">
    <property type="entry name" value="AGENET DOMAIN-CONTAINING PROTEIN-RELATED"/>
    <property type="match status" value="1"/>
</dbReference>
<feature type="compositionally biased region" description="Low complexity" evidence="1">
    <location>
        <begin position="23"/>
        <end position="32"/>
    </location>
</feature>
<protein>
    <recommendedName>
        <fullName evidence="2">Agenet domain-containing protein</fullName>
    </recommendedName>
</protein>
<dbReference type="Proteomes" id="UP000585474">
    <property type="component" value="Unassembled WGS sequence"/>
</dbReference>
<gene>
    <name evidence="3" type="ORF">Acr_24g0000590</name>
</gene>
<dbReference type="EMBL" id="BJWL01000024">
    <property type="protein sequence ID" value="GFZ13869.1"/>
    <property type="molecule type" value="Genomic_DNA"/>
</dbReference>
<dbReference type="OrthoDB" id="2020707at2759"/>
<dbReference type="Pfam" id="PF05641">
    <property type="entry name" value="Agenet"/>
    <property type="match status" value="1"/>
</dbReference>
<feature type="domain" description="Agenet" evidence="2">
    <location>
        <begin position="169"/>
        <end position="225"/>
    </location>
</feature>
<sequence length="228" mass="25752">MCDCRHFNKGDTIEVTRDRMAASNPPTSSPPSFDRQRSPKSTSSSSTTTYSPTNAIRGRSESVCVCEQSEASSYGVGLELQSLCQCRCISRQLQATRTSEAEFSKGTMVEVKSDEEGYQGSWYTAVTVNSMGKDKQYQTLKTEDETELLKDKAGVSYIRPCPPVIQRLDCFTLFEKVDAWYNDGWWMGLISRVLGGLTYAVYFWSTNEELEFEHFNLRSHQEWIGGNS</sequence>
<accession>A0A7J0GSS0</accession>
<reference evidence="3 4" key="1">
    <citation type="submission" date="2019-07" db="EMBL/GenBank/DDBJ databases">
        <title>De Novo Assembly of kiwifruit Actinidia rufa.</title>
        <authorList>
            <person name="Sugita-Konishi S."/>
            <person name="Sato K."/>
            <person name="Mori E."/>
            <person name="Abe Y."/>
            <person name="Kisaki G."/>
            <person name="Hamano K."/>
            <person name="Suezawa K."/>
            <person name="Otani M."/>
            <person name="Fukuda T."/>
            <person name="Manabe T."/>
            <person name="Gomi K."/>
            <person name="Tabuchi M."/>
            <person name="Akimitsu K."/>
            <person name="Kataoka I."/>
        </authorList>
    </citation>
    <scope>NUCLEOTIDE SEQUENCE [LARGE SCALE GENOMIC DNA]</scope>
    <source>
        <strain evidence="4">cv. Fuchu</strain>
    </source>
</reference>
<dbReference type="InterPro" id="IPR014002">
    <property type="entry name" value="Agenet_dom_plant"/>
</dbReference>
<evidence type="ECO:0000259" key="2">
    <source>
        <dbReference type="SMART" id="SM00743"/>
    </source>
</evidence>
<proteinExistence type="predicted"/>
<evidence type="ECO:0000313" key="4">
    <source>
        <dbReference type="Proteomes" id="UP000585474"/>
    </source>
</evidence>
<dbReference type="CDD" id="cd20406">
    <property type="entry name" value="Tudor_Agenet_AtDUF_rpt2_4"/>
    <property type="match status" value="1"/>
</dbReference>
<name>A0A7J0GSS0_9ERIC</name>
<feature type="domain" description="Agenet" evidence="2">
    <location>
        <begin position="101"/>
        <end position="166"/>
    </location>
</feature>
<dbReference type="InterPro" id="IPR008395">
    <property type="entry name" value="Agenet-like_dom"/>
</dbReference>
<evidence type="ECO:0000313" key="3">
    <source>
        <dbReference type="EMBL" id="GFZ13869.1"/>
    </source>
</evidence>
<feature type="region of interest" description="Disordered" evidence="1">
    <location>
        <begin position="15"/>
        <end position="54"/>
    </location>
</feature>